<dbReference type="Proteomes" id="UP001148018">
    <property type="component" value="Unassembled WGS sequence"/>
</dbReference>
<dbReference type="EC" id="2.8.2.-" evidence="3"/>
<comment type="caution">
    <text evidence="5">The sequence shown here is derived from an EMBL/GenBank/DDBJ whole genome shotgun (WGS) entry which is preliminary data.</text>
</comment>
<dbReference type="GO" id="GO:0008146">
    <property type="term" value="F:sulfotransferase activity"/>
    <property type="evidence" value="ECO:0007669"/>
    <property type="project" value="InterPro"/>
</dbReference>
<feature type="domain" description="Sulfotransferase" evidence="4">
    <location>
        <begin position="194"/>
        <end position="254"/>
    </location>
</feature>
<dbReference type="Pfam" id="PF00685">
    <property type="entry name" value="Sulfotransfer_1"/>
    <property type="match status" value="4"/>
</dbReference>
<reference evidence="5" key="1">
    <citation type="submission" date="2022-07" db="EMBL/GenBank/DDBJ databases">
        <title>Chromosome-level genome of Muraenolepis orangiensis.</title>
        <authorList>
            <person name="Kim J."/>
        </authorList>
    </citation>
    <scope>NUCLEOTIDE SEQUENCE</scope>
    <source>
        <strain evidence="5">KU_S4_2022</strain>
        <tissue evidence="5">Muscle</tissue>
    </source>
</reference>
<dbReference type="EMBL" id="JANIIK010000113">
    <property type="protein sequence ID" value="KAJ3592617.1"/>
    <property type="molecule type" value="Genomic_DNA"/>
</dbReference>
<keyword evidence="6" id="KW-1185">Reference proteome</keyword>
<organism evidence="5 6">
    <name type="scientific">Muraenolepis orangiensis</name>
    <name type="common">Patagonian moray cod</name>
    <dbReference type="NCBI Taxonomy" id="630683"/>
    <lineage>
        <taxon>Eukaryota</taxon>
        <taxon>Metazoa</taxon>
        <taxon>Chordata</taxon>
        <taxon>Craniata</taxon>
        <taxon>Vertebrata</taxon>
        <taxon>Euteleostomi</taxon>
        <taxon>Actinopterygii</taxon>
        <taxon>Neopterygii</taxon>
        <taxon>Teleostei</taxon>
        <taxon>Neoteleostei</taxon>
        <taxon>Acanthomorphata</taxon>
        <taxon>Zeiogadaria</taxon>
        <taxon>Gadariae</taxon>
        <taxon>Gadiformes</taxon>
        <taxon>Muraenolepidoidei</taxon>
        <taxon>Muraenolepididae</taxon>
        <taxon>Muraenolepis</taxon>
    </lineage>
</organism>
<evidence type="ECO:0000256" key="1">
    <source>
        <dbReference type="ARBA" id="ARBA00005771"/>
    </source>
</evidence>
<feature type="domain" description="Sulfotransferase" evidence="4">
    <location>
        <begin position="323"/>
        <end position="383"/>
    </location>
</feature>
<keyword evidence="2 3" id="KW-0808">Transferase</keyword>
<dbReference type="Gene3D" id="3.40.50.300">
    <property type="entry name" value="P-loop containing nucleotide triphosphate hydrolases"/>
    <property type="match status" value="7"/>
</dbReference>
<feature type="domain" description="Sulfotransferase" evidence="4">
    <location>
        <begin position="452"/>
        <end position="539"/>
    </location>
</feature>
<dbReference type="OrthoDB" id="205623at2759"/>
<dbReference type="SUPFAM" id="SSF52540">
    <property type="entry name" value="P-loop containing nucleoside triphosphate hydrolases"/>
    <property type="match status" value="4"/>
</dbReference>
<dbReference type="InterPro" id="IPR000863">
    <property type="entry name" value="Sulfotransferase_dom"/>
</dbReference>
<dbReference type="AlphaFoldDB" id="A0A9Q0I9Y8"/>
<feature type="domain" description="Sulfotransferase" evidence="4">
    <location>
        <begin position="62"/>
        <end position="125"/>
    </location>
</feature>
<dbReference type="InterPro" id="IPR027417">
    <property type="entry name" value="P-loop_NTPase"/>
</dbReference>
<name>A0A9Q0I9Y8_9TELE</name>
<dbReference type="PANTHER" id="PTHR11783">
    <property type="entry name" value="SULFOTRANSFERASE SULT"/>
    <property type="match status" value="1"/>
</dbReference>
<evidence type="ECO:0000259" key="4">
    <source>
        <dbReference type="Pfam" id="PF00685"/>
    </source>
</evidence>
<evidence type="ECO:0000313" key="6">
    <source>
        <dbReference type="Proteomes" id="UP001148018"/>
    </source>
</evidence>
<evidence type="ECO:0000256" key="2">
    <source>
        <dbReference type="ARBA" id="ARBA00022679"/>
    </source>
</evidence>
<comment type="similarity">
    <text evidence="1 3">Belongs to the sulfotransferase 1 family.</text>
</comment>
<gene>
    <name evidence="5" type="ORF">NHX12_007744</name>
</gene>
<sequence length="552" mass="65580">MIHEADFPELRDIQTMDSRKAFLEYRLIGEMDPKTRRSPRFYSSHLHEHLMPRGLLMKKAKDKYDILFLRYEDMIKFVGKNLSDDAIDAITKRASFDNMKRDEAAFKWSDGMFKDNKSVFMRKGTTWTQKILRMIHEADFPELRDIQTMDLLKAFLEYRLIGEMDPKTRRSPRFYSSHLHEHLMPRGLLMKKAKDLRSEVVRLCQFVGKNLSDDAIDAITKRASFDNMKRDEAAYKWSNGMYKDNKSVFMRKGTTWTQKILRMIHEADFPELRDIQTMDLLKAFLEYRLIGEMDPKTRRSPRFYSSHLHEHLMPRGLLMKKAKDLRSEVVRLCQFVGKNLSDDAIDAITKRASFDNMKRDEAAYKWSNGMYKDNKSVFMRKGTTWTQKILRMIHEADFPELRDIQTMDLLKAFLEYRLIGEMDPKTRRSPRFYSSHLHEHLMPRGLLMKKAKDLRSEVVRLCQFVGKNLSDDAIDAITKRASFDNMKRDEAAYKWSNGMYKDNKSVFMRKGTIGDWKNYLTVAQSELFDRVYEEQMKDMPLKYIWDIKELKQ</sequence>
<protein>
    <recommendedName>
        <fullName evidence="3">Sulfotransferase</fullName>
        <ecNumber evidence="3">2.8.2.-</ecNumber>
    </recommendedName>
</protein>
<accession>A0A9Q0I9Y8</accession>
<evidence type="ECO:0000313" key="5">
    <source>
        <dbReference type="EMBL" id="KAJ3592617.1"/>
    </source>
</evidence>
<proteinExistence type="inferred from homology"/>
<evidence type="ECO:0000256" key="3">
    <source>
        <dbReference type="RuleBase" id="RU361155"/>
    </source>
</evidence>